<dbReference type="Proteomes" id="UP000663891">
    <property type="component" value="Unassembled WGS sequence"/>
</dbReference>
<organism evidence="10 11">
    <name type="scientific">Adineta steineri</name>
    <dbReference type="NCBI Taxonomy" id="433720"/>
    <lineage>
        <taxon>Eukaryota</taxon>
        <taxon>Metazoa</taxon>
        <taxon>Spiralia</taxon>
        <taxon>Gnathifera</taxon>
        <taxon>Rotifera</taxon>
        <taxon>Eurotatoria</taxon>
        <taxon>Bdelloidea</taxon>
        <taxon>Adinetida</taxon>
        <taxon>Adinetidae</taxon>
        <taxon>Adineta</taxon>
    </lineage>
</organism>
<proteinExistence type="inferred from homology"/>
<evidence type="ECO:0000259" key="9">
    <source>
        <dbReference type="PROSITE" id="PS51405"/>
    </source>
</evidence>
<evidence type="ECO:0000256" key="4">
    <source>
        <dbReference type="ARBA" id="ARBA00022723"/>
    </source>
</evidence>
<dbReference type="PROSITE" id="PS51405">
    <property type="entry name" value="HEME_HALOPEROXIDASE"/>
    <property type="match status" value="1"/>
</dbReference>
<keyword evidence="4" id="KW-0479">Metal-binding</keyword>
<evidence type="ECO:0000256" key="1">
    <source>
        <dbReference type="ARBA" id="ARBA00001970"/>
    </source>
</evidence>
<evidence type="ECO:0000256" key="2">
    <source>
        <dbReference type="ARBA" id="ARBA00022559"/>
    </source>
</evidence>
<reference evidence="10" key="1">
    <citation type="submission" date="2021-02" db="EMBL/GenBank/DDBJ databases">
        <authorList>
            <person name="Nowell W R."/>
        </authorList>
    </citation>
    <scope>NUCLEOTIDE SEQUENCE</scope>
</reference>
<keyword evidence="2" id="KW-0575">Peroxidase</keyword>
<feature type="domain" description="Heme haloperoxidase family profile" evidence="9">
    <location>
        <begin position="39"/>
        <end position="272"/>
    </location>
</feature>
<feature type="chain" id="PRO_5032740146" description="Heme haloperoxidase family profile domain-containing protein" evidence="8">
    <location>
        <begin position="24"/>
        <end position="364"/>
    </location>
</feature>
<dbReference type="OrthoDB" id="407298at2759"/>
<evidence type="ECO:0000256" key="8">
    <source>
        <dbReference type="SAM" id="SignalP"/>
    </source>
</evidence>
<evidence type="ECO:0000256" key="7">
    <source>
        <dbReference type="ARBA" id="ARBA00025795"/>
    </source>
</evidence>
<keyword evidence="3" id="KW-0349">Heme</keyword>
<dbReference type="AlphaFoldDB" id="A0A815FS99"/>
<keyword evidence="6" id="KW-0408">Iron</keyword>
<evidence type="ECO:0000256" key="5">
    <source>
        <dbReference type="ARBA" id="ARBA00023002"/>
    </source>
</evidence>
<evidence type="ECO:0000256" key="6">
    <source>
        <dbReference type="ARBA" id="ARBA00023004"/>
    </source>
</evidence>
<gene>
    <name evidence="10" type="ORF">VCS650_LOCUS32625</name>
</gene>
<dbReference type="InterPro" id="IPR036851">
    <property type="entry name" value="Chloroperoxidase-like_sf"/>
</dbReference>
<dbReference type="GO" id="GO:0004601">
    <property type="term" value="F:peroxidase activity"/>
    <property type="evidence" value="ECO:0007669"/>
    <property type="project" value="UniProtKB-KW"/>
</dbReference>
<accession>A0A815FS99</accession>
<dbReference type="PANTHER" id="PTHR33577:SF15">
    <property type="entry name" value="HEME HALOPEROXIDASE FAMILY PROFILE DOMAIN-CONTAINING PROTEIN"/>
    <property type="match status" value="1"/>
</dbReference>
<evidence type="ECO:0000256" key="3">
    <source>
        <dbReference type="ARBA" id="ARBA00022617"/>
    </source>
</evidence>
<dbReference type="Pfam" id="PF01328">
    <property type="entry name" value="Peroxidase_2"/>
    <property type="match status" value="1"/>
</dbReference>
<dbReference type="SUPFAM" id="SSF47571">
    <property type="entry name" value="Cloroperoxidase"/>
    <property type="match status" value="1"/>
</dbReference>
<dbReference type="PANTHER" id="PTHR33577">
    <property type="entry name" value="STERIGMATOCYSTIN BIOSYNTHESIS PEROXIDASE STCC-RELATED"/>
    <property type="match status" value="1"/>
</dbReference>
<dbReference type="Gene3D" id="1.10.489.10">
    <property type="entry name" value="Chloroperoxidase-like"/>
    <property type="match status" value="1"/>
</dbReference>
<sequence length="364" mass="40285">MMYYKISPIIFFICILLIEQCISFPHLASKRNLDPEQASLYPFIPPGPNDIRGPCPGLNTAANHGYIDRSGITNFDELVKMQQELYNLALDVAIFLATINVALDGDIITGKLSIGRLSPKVPGILTTPSGLNGHNKFECDTSLTRNDFFLANGNNFEFNGTLFGMMYDEANTNGGLFDAKTMSQFRYNRYQQSKAENGQFVFLPQVLLIYGAASFLYEVFPNGTDMLPTINVISSFFGAQKTDCGEWEGIPERIPPNWVKRKTPYSLVDTIEQALKLYLANPVLFGGNTGKPNTFIADRQQLTAGNQTVNGTACFIYQAILSITPSEVYTGVSEPASILSYMINKLDPIFGTQFGCPSTKFKLI</sequence>
<evidence type="ECO:0000313" key="10">
    <source>
        <dbReference type="EMBL" id="CAF1329919.1"/>
    </source>
</evidence>
<protein>
    <recommendedName>
        <fullName evidence="9">Heme haloperoxidase family profile domain-containing protein</fullName>
    </recommendedName>
</protein>
<dbReference type="EMBL" id="CAJNON010000600">
    <property type="protein sequence ID" value="CAF1329919.1"/>
    <property type="molecule type" value="Genomic_DNA"/>
</dbReference>
<name>A0A815FS99_9BILA</name>
<comment type="cofactor">
    <cofactor evidence="1">
        <name>heme b</name>
        <dbReference type="ChEBI" id="CHEBI:60344"/>
    </cofactor>
</comment>
<dbReference type="GO" id="GO:0046872">
    <property type="term" value="F:metal ion binding"/>
    <property type="evidence" value="ECO:0007669"/>
    <property type="project" value="UniProtKB-KW"/>
</dbReference>
<comment type="similarity">
    <text evidence="7">Belongs to the chloroperoxidase family.</text>
</comment>
<dbReference type="InterPro" id="IPR000028">
    <property type="entry name" value="Chloroperoxidase"/>
</dbReference>
<keyword evidence="5" id="KW-0560">Oxidoreductase</keyword>
<evidence type="ECO:0000313" key="11">
    <source>
        <dbReference type="Proteomes" id="UP000663891"/>
    </source>
</evidence>
<comment type="caution">
    <text evidence="10">The sequence shown here is derived from an EMBL/GenBank/DDBJ whole genome shotgun (WGS) entry which is preliminary data.</text>
</comment>
<keyword evidence="8" id="KW-0732">Signal</keyword>
<feature type="signal peptide" evidence="8">
    <location>
        <begin position="1"/>
        <end position="23"/>
    </location>
</feature>